<evidence type="ECO:0000313" key="2">
    <source>
        <dbReference type="Proteomes" id="UP000050795"/>
    </source>
</evidence>
<accession>A0AA85IQV0</accession>
<feature type="compositionally biased region" description="Low complexity" evidence="1">
    <location>
        <begin position="179"/>
        <end position="214"/>
    </location>
</feature>
<organism evidence="2 3">
    <name type="scientific">Trichobilharzia regenti</name>
    <name type="common">Nasal bird schistosome</name>
    <dbReference type="NCBI Taxonomy" id="157069"/>
    <lineage>
        <taxon>Eukaryota</taxon>
        <taxon>Metazoa</taxon>
        <taxon>Spiralia</taxon>
        <taxon>Lophotrochozoa</taxon>
        <taxon>Platyhelminthes</taxon>
        <taxon>Trematoda</taxon>
        <taxon>Digenea</taxon>
        <taxon>Strigeidida</taxon>
        <taxon>Schistosomatoidea</taxon>
        <taxon>Schistosomatidae</taxon>
        <taxon>Trichobilharzia</taxon>
    </lineage>
</organism>
<sequence length="1116" mass="125497">MDYTVPRTYYPEWWNINSHRCNHLNRPPVFQEPYGYGRSFIADWVRTGAVSISYASDALEITSQISKNLVGKLEYCHPPVPLLPTHYSPELTQGKFLIMSEADMYTGGQQGEENEEESDKKSKKTIDLCTVRDYGFEYLLNDSILGEQASAAFLCGKLQGLLRANVSKFMQIDRQVNKTTTSATGTNSTPTNTTSTTTTNTTDINNTSSSSNDDITSDNEKTSMDVKFDKRVHCVIHELLVKAEEGLNNCHSVNAQNEVIKEIQNLLTSGVEASVFMPIPLSATKLTTSTAAIDTASNNDNVNDNTDNGVRPLAKRRKLTRKLPVKKTNRETEQLLPGTVSRLLYPTNCSTSSSSSLINQSNVFLKSNNSRLLACFDPFVIRLASRVVNPNYLGNGLLCSVRSSYYSSGSTTAATDQSDMILWTSPKTNAISIGKKSNLLKTTTVSESDRFFTVTPTLTKLSSRSFCEIDSCFNQTNGKIDVVGRLLSSLKSKKSVVCMQIKVDEYDLSKTSIEDIRMVAPITANHHVSSVCMSQWIPGEWCMAGNYLDKNCNRKASIHLYNFNDRYFPIWSGHLNLGNFREAIAKENNICLETTELSSSSLKEDQVQMDIESYYQYSTRKLRLLQQHSSHYWLRAGFGSYPGELCLTTRRRILIFDTRTSSSNAFQLFNTVDKPFLFNPTDYITYCSPNWFGDVYILSGGYYSMFLLDKRMPNRTVLHWSHNLARPIAHVNWTKLDQQKKSMSNTDDDNNIPQFLVSMTSQYSSDMSTFGLNLSSSSGPQYIGPAISGMPLTSLITSYPINNTLETNTQSPLLTRRLQSSICGITTYYSSTDSGQNQFHTLLLTSYGDLFNYCAYLKEPEENGTTTTTISRRHDLLDNYETNSCSVVNNWLAELNNCKPKNKRYQAKNTSDSSAEVNIDSQIRNHTGSVNLSSVIPKKSTSIELDSQLNDTRSNNNINYNNDVSSGIIINSNRCDFIPVHPLSVTEDSSNQTKDISKHLLNDLKTIWSYNKAYKLENDTENSSLSTSIFLDNISEDRKSEEGRHQSLLSELRDSELDKQLDRVKKRYIDTLVINHHQINEANDRWPCALTPSPLSSQEALFSCSSQSEYFTAQEF</sequence>
<dbReference type="Proteomes" id="UP000050795">
    <property type="component" value="Unassembled WGS sequence"/>
</dbReference>
<name>A0AA85IQV0_TRIRE</name>
<dbReference type="WBParaSite" id="TREG1_114080.1">
    <property type="protein sequence ID" value="TREG1_114080.1"/>
    <property type="gene ID" value="TREG1_114080"/>
</dbReference>
<evidence type="ECO:0000313" key="3">
    <source>
        <dbReference type="WBParaSite" id="TREG1_114080.1"/>
    </source>
</evidence>
<keyword evidence="2" id="KW-1185">Reference proteome</keyword>
<protein>
    <submittedName>
        <fullName evidence="3">Uncharacterized protein</fullName>
    </submittedName>
</protein>
<evidence type="ECO:0000256" key="1">
    <source>
        <dbReference type="SAM" id="MobiDB-lite"/>
    </source>
</evidence>
<reference evidence="3" key="2">
    <citation type="submission" date="2023-11" db="UniProtKB">
        <authorList>
            <consortium name="WormBaseParasite"/>
        </authorList>
    </citation>
    <scope>IDENTIFICATION</scope>
</reference>
<dbReference type="AlphaFoldDB" id="A0AA85IQV0"/>
<proteinExistence type="predicted"/>
<reference evidence="2" key="1">
    <citation type="submission" date="2022-06" db="EMBL/GenBank/DDBJ databases">
        <authorList>
            <person name="Berger JAMES D."/>
            <person name="Berger JAMES D."/>
        </authorList>
    </citation>
    <scope>NUCLEOTIDE SEQUENCE [LARGE SCALE GENOMIC DNA]</scope>
</reference>
<feature type="region of interest" description="Disordered" evidence="1">
    <location>
        <begin position="179"/>
        <end position="220"/>
    </location>
</feature>